<comment type="caution">
    <text evidence="3">The sequence shown here is derived from an EMBL/GenBank/DDBJ whole genome shotgun (WGS) entry which is preliminary data.</text>
</comment>
<name>A0ABP4V1F0_9ACTN</name>
<evidence type="ECO:0000259" key="2">
    <source>
        <dbReference type="Pfam" id="PF08332"/>
    </source>
</evidence>
<dbReference type="PROSITE" id="PS51257">
    <property type="entry name" value="PROKAR_LIPOPROTEIN"/>
    <property type="match status" value="1"/>
</dbReference>
<dbReference type="Proteomes" id="UP001500280">
    <property type="component" value="Unassembled WGS sequence"/>
</dbReference>
<dbReference type="InterPro" id="IPR016887">
    <property type="entry name" value="UCP028470_steroid_isom-rel"/>
</dbReference>
<feature type="domain" description="Calcium/calmodulin-dependent protein kinase II association-domain" evidence="2">
    <location>
        <begin position="40"/>
        <end position="162"/>
    </location>
</feature>
<dbReference type="EMBL" id="BAAANF010000026">
    <property type="protein sequence ID" value="GAA1715702.1"/>
    <property type="molecule type" value="Genomic_DNA"/>
</dbReference>
<keyword evidence="3" id="KW-0418">Kinase</keyword>
<dbReference type="InterPro" id="IPR032710">
    <property type="entry name" value="NTF2-like_dom_sf"/>
</dbReference>
<dbReference type="RefSeq" id="WP_344163471.1">
    <property type="nucleotide sequence ID" value="NZ_BAAANF010000026.1"/>
</dbReference>
<reference evidence="4" key="1">
    <citation type="journal article" date="2019" name="Int. J. Syst. Evol. Microbiol.">
        <title>The Global Catalogue of Microorganisms (GCM) 10K type strain sequencing project: providing services to taxonomists for standard genome sequencing and annotation.</title>
        <authorList>
            <consortium name="The Broad Institute Genomics Platform"/>
            <consortium name="The Broad Institute Genome Sequencing Center for Infectious Disease"/>
            <person name="Wu L."/>
            <person name="Ma J."/>
        </authorList>
    </citation>
    <scope>NUCLEOTIDE SEQUENCE [LARGE SCALE GENOMIC DNA]</scope>
    <source>
        <strain evidence="4">JCM 14307</strain>
    </source>
</reference>
<keyword evidence="1" id="KW-0732">Signal</keyword>
<protein>
    <submittedName>
        <fullName evidence="3">Calcium/calmodulin-dependent protein kinase type II</fullName>
    </submittedName>
</protein>
<keyword evidence="3" id="KW-0808">Transferase</keyword>
<dbReference type="NCBIfam" id="TIGR02246">
    <property type="entry name" value="SgcJ/EcaC family oxidoreductase"/>
    <property type="match status" value="1"/>
</dbReference>
<evidence type="ECO:0000313" key="3">
    <source>
        <dbReference type="EMBL" id="GAA1715702.1"/>
    </source>
</evidence>
<dbReference type="GO" id="GO:0016301">
    <property type="term" value="F:kinase activity"/>
    <property type="evidence" value="ECO:0007669"/>
    <property type="project" value="UniProtKB-KW"/>
</dbReference>
<accession>A0ABP4V1F0</accession>
<sequence length="164" mass="17721">MRNPTARRIQLATITGTALLAVTALTACGSNAAAATMPSSQEIAALFDQWNTALQGDPEGVAELYAENGVLLPTLSPVVRTNREEIKEYFEKDFLPKKPSGTITESHVLVIDENSAAHSGNYTFTVNGKDGARTKVPARFTYVYEKIDGKWLITEHHSSAVPAS</sequence>
<evidence type="ECO:0000256" key="1">
    <source>
        <dbReference type="SAM" id="SignalP"/>
    </source>
</evidence>
<dbReference type="Pfam" id="PF08332">
    <property type="entry name" value="CaMKII_AD"/>
    <property type="match status" value="1"/>
</dbReference>
<dbReference type="CDD" id="cd00531">
    <property type="entry name" value="NTF2_like"/>
    <property type="match status" value="1"/>
</dbReference>
<dbReference type="SUPFAM" id="SSF54427">
    <property type="entry name" value="NTF2-like"/>
    <property type="match status" value="1"/>
</dbReference>
<feature type="signal peptide" evidence="1">
    <location>
        <begin position="1"/>
        <end position="34"/>
    </location>
</feature>
<organism evidence="3 4">
    <name type="scientific">Kribbella yunnanensis</name>
    <dbReference type="NCBI Taxonomy" id="190194"/>
    <lineage>
        <taxon>Bacteria</taxon>
        <taxon>Bacillati</taxon>
        <taxon>Actinomycetota</taxon>
        <taxon>Actinomycetes</taxon>
        <taxon>Propionibacteriales</taxon>
        <taxon>Kribbellaceae</taxon>
        <taxon>Kribbella</taxon>
    </lineage>
</organism>
<evidence type="ECO:0000313" key="4">
    <source>
        <dbReference type="Proteomes" id="UP001500280"/>
    </source>
</evidence>
<gene>
    <name evidence="3" type="ORF">GCM10009745_75110</name>
</gene>
<dbReference type="PIRSF" id="PIRSF028470">
    <property type="entry name" value="UCP028470"/>
    <property type="match status" value="1"/>
</dbReference>
<dbReference type="Gene3D" id="3.10.450.50">
    <property type="match status" value="1"/>
</dbReference>
<keyword evidence="4" id="KW-1185">Reference proteome</keyword>
<proteinExistence type="predicted"/>
<dbReference type="InterPro" id="IPR011944">
    <property type="entry name" value="Steroid_delta5-4_isomerase"/>
</dbReference>
<feature type="chain" id="PRO_5047200641" evidence="1">
    <location>
        <begin position="35"/>
        <end position="164"/>
    </location>
</feature>
<dbReference type="InterPro" id="IPR013543">
    <property type="entry name" value="Ca/CaM-dep_prot_kinase-assoc"/>
</dbReference>